<dbReference type="AlphaFoldDB" id="A0A1M6A588"/>
<feature type="domain" description="Gfo/Idh/MocA-like oxidoreductase N-terminal" evidence="1">
    <location>
        <begin position="67"/>
        <end position="191"/>
    </location>
</feature>
<dbReference type="InterPro" id="IPR050463">
    <property type="entry name" value="Gfo/Idh/MocA_oxidrdct_glycsds"/>
</dbReference>
<gene>
    <name evidence="3" type="ORF">SAMN05444280_10172</name>
</gene>
<evidence type="ECO:0000259" key="1">
    <source>
        <dbReference type="Pfam" id="PF01408"/>
    </source>
</evidence>
<dbReference type="EMBL" id="FQZE01000001">
    <property type="protein sequence ID" value="SHI31628.1"/>
    <property type="molecule type" value="Genomic_DNA"/>
</dbReference>
<dbReference type="STRING" id="1168035.SAMN05444280_10172"/>
<protein>
    <submittedName>
        <fullName evidence="3">Predicted dehydrogenase</fullName>
    </submittedName>
</protein>
<dbReference type="Proteomes" id="UP000184050">
    <property type="component" value="Unassembled WGS sequence"/>
</dbReference>
<dbReference type="PANTHER" id="PTHR43818:SF5">
    <property type="entry name" value="OXIDOREDUCTASE FAMILY PROTEIN"/>
    <property type="match status" value="1"/>
</dbReference>
<dbReference type="InterPro" id="IPR036291">
    <property type="entry name" value="NAD(P)-bd_dom_sf"/>
</dbReference>
<feature type="domain" description="GFO/IDH/MocA-like oxidoreductase" evidence="2">
    <location>
        <begin position="210"/>
        <end position="341"/>
    </location>
</feature>
<dbReference type="Pfam" id="PF22725">
    <property type="entry name" value="GFO_IDH_MocA_C3"/>
    <property type="match status" value="1"/>
</dbReference>
<dbReference type="PANTHER" id="PTHR43818">
    <property type="entry name" value="BCDNA.GH03377"/>
    <property type="match status" value="1"/>
</dbReference>
<dbReference type="Gene3D" id="3.40.50.720">
    <property type="entry name" value="NAD(P)-binding Rossmann-like Domain"/>
    <property type="match status" value="1"/>
</dbReference>
<keyword evidence="4" id="KW-1185">Reference proteome</keyword>
<reference evidence="3 4" key="1">
    <citation type="submission" date="2016-11" db="EMBL/GenBank/DDBJ databases">
        <authorList>
            <person name="Jaros S."/>
            <person name="Januszkiewicz K."/>
            <person name="Wedrychowicz H."/>
        </authorList>
    </citation>
    <scope>NUCLEOTIDE SEQUENCE [LARGE SCALE GENOMIC DNA]</scope>
    <source>
        <strain evidence="3 4">DSM 27063</strain>
    </source>
</reference>
<dbReference type="Gene3D" id="3.30.360.10">
    <property type="entry name" value="Dihydrodipicolinate Reductase, domain 2"/>
    <property type="match status" value="1"/>
</dbReference>
<dbReference type="InterPro" id="IPR000683">
    <property type="entry name" value="Gfo/Idh/MocA-like_OxRdtase_N"/>
</dbReference>
<dbReference type="SUPFAM" id="SSF51735">
    <property type="entry name" value="NAD(P)-binding Rossmann-fold domains"/>
    <property type="match status" value="1"/>
</dbReference>
<dbReference type="GO" id="GO:0000166">
    <property type="term" value="F:nucleotide binding"/>
    <property type="evidence" value="ECO:0007669"/>
    <property type="project" value="InterPro"/>
</dbReference>
<dbReference type="InterPro" id="IPR055170">
    <property type="entry name" value="GFO_IDH_MocA-like_dom"/>
</dbReference>
<evidence type="ECO:0000313" key="4">
    <source>
        <dbReference type="Proteomes" id="UP000184050"/>
    </source>
</evidence>
<proteinExistence type="predicted"/>
<organism evidence="3 4">
    <name type="scientific">Tangfeifania diversioriginum</name>
    <dbReference type="NCBI Taxonomy" id="1168035"/>
    <lineage>
        <taxon>Bacteria</taxon>
        <taxon>Pseudomonadati</taxon>
        <taxon>Bacteroidota</taxon>
        <taxon>Bacteroidia</taxon>
        <taxon>Marinilabiliales</taxon>
        <taxon>Prolixibacteraceae</taxon>
        <taxon>Tangfeifania</taxon>
    </lineage>
</organism>
<evidence type="ECO:0000259" key="2">
    <source>
        <dbReference type="Pfam" id="PF22725"/>
    </source>
</evidence>
<accession>A0A1M6A588</accession>
<name>A0A1M6A588_9BACT</name>
<evidence type="ECO:0000313" key="3">
    <source>
        <dbReference type="EMBL" id="SHI31628.1"/>
    </source>
</evidence>
<sequence>MNSNTLFNFNFNKMTKPELNRRNFITKTAWGTLGAAGILTSCSGPSTKKEEVQLPELLEQAPDGEVIRAGLIGCGGRGTGAALNFLDAGPNLQITALGDVFQDKIDNCRSKLKAERNVEIADENCFIGFDSYEKVIDSGVDVVLLCTPPHFRAEHVEAAVNARKHIFMEKPIAVDPVGARSVMASAKKAEAAGLSMVSGTIRRVQKDYMETQRRVVNGEIGEITGANIIRNGGALWYRTRQPEWTEMEYMLRNWVNFCWLSGDHITEQFIHEVDVMNWYIGQNPLRAVGWGGRQRRITGDQYDFFSVEYEYENGLRTHCAARQINGCTNKKVQQINGTKGYADAAGKIYDLKGNVVWEYPYPEEGDTDSEWKVTNPYVQEHINLVTAIRTGNRLSDAEAQVNSTLITIMGRISAYTGKDVSWEEIMNSDLYLGPKTYAFGPVSEVKEEIPLAGVSNA</sequence>
<dbReference type="Pfam" id="PF01408">
    <property type="entry name" value="GFO_IDH_MocA"/>
    <property type="match status" value="1"/>
</dbReference>
<dbReference type="SUPFAM" id="SSF55347">
    <property type="entry name" value="Glyceraldehyde-3-phosphate dehydrogenase-like, C-terminal domain"/>
    <property type="match status" value="1"/>
</dbReference>